<sequence>MSTNRDSAQKAGDDQDGNAESAEAAGPTDIAARVVGNAAQDIGSFIRSQREAAQVSLRQLSQLAGVSNPYLSQIERGLRKPSAEVLAQIAKGLRLSAEVLYVRAGILEERPHSAVRDALLADTTLSERQKQVLLDIYDSFCRENEAVPAEPAPANVGDRNVADRVVPADRVNPTDLDEEN</sequence>
<dbReference type="Pfam" id="PF01381">
    <property type="entry name" value="HTH_3"/>
    <property type="match status" value="1"/>
</dbReference>
<dbReference type="SMART" id="SM00530">
    <property type="entry name" value="HTH_XRE"/>
    <property type="match status" value="1"/>
</dbReference>
<dbReference type="EMBL" id="JAUTXY010000008">
    <property type="protein sequence ID" value="MEE2059323.1"/>
    <property type="molecule type" value="Genomic_DNA"/>
</dbReference>
<evidence type="ECO:0000256" key="1">
    <source>
        <dbReference type="ARBA" id="ARBA00023125"/>
    </source>
</evidence>
<dbReference type="InterPro" id="IPR050807">
    <property type="entry name" value="TransReg_Diox_bact_type"/>
</dbReference>
<dbReference type="SUPFAM" id="SSF47413">
    <property type="entry name" value="lambda repressor-like DNA-binding domains"/>
    <property type="match status" value="1"/>
</dbReference>
<evidence type="ECO:0000313" key="4">
    <source>
        <dbReference type="EMBL" id="MEE2059323.1"/>
    </source>
</evidence>
<dbReference type="Gene3D" id="1.10.260.40">
    <property type="entry name" value="lambda repressor-like DNA-binding domains"/>
    <property type="match status" value="1"/>
</dbReference>
<comment type="caution">
    <text evidence="4">The sequence shown here is derived from an EMBL/GenBank/DDBJ whole genome shotgun (WGS) entry which is preliminary data.</text>
</comment>
<feature type="region of interest" description="Disordered" evidence="2">
    <location>
        <begin position="1"/>
        <end position="29"/>
    </location>
</feature>
<keyword evidence="1" id="KW-0238">DNA-binding</keyword>
<dbReference type="PANTHER" id="PTHR46797:SF1">
    <property type="entry name" value="METHYLPHOSPHONATE SYNTHASE"/>
    <property type="match status" value="1"/>
</dbReference>
<name>A0ABU7LCQ3_9NOCA</name>
<dbReference type="RefSeq" id="WP_330134574.1">
    <property type="nucleotide sequence ID" value="NZ_JAUTXY010000008.1"/>
</dbReference>
<dbReference type="InterPro" id="IPR010982">
    <property type="entry name" value="Lambda_DNA-bd_dom_sf"/>
</dbReference>
<dbReference type="InterPro" id="IPR001387">
    <property type="entry name" value="Cro/C1-type_HTH"/>
</dbReference>
<dbReference type="CDD" id="cd00093">
    <property type="entry name" value="HTH_XRE"/>
    <property type="match status" value="1"/>
</dbReference>
<evidence type="ECO:0000313" key="5">
    <source>
        <dbReference type="Proteomes" id="UP001336020"/>
    </source>
</evidence>
<feature type="domain" description="HTH cro/C1-type" evidence="3">
    <location>
        <begin position="46"/>
        <end position="100"/>
    </location>
</feature>
<reference evidence="4 5" key="1">
    <citation type="submission" date="2023-07" db="EMBL/GenBank/DDBJ databases">
        <authorList>
            <person name="Girao M."/>
            <person name="Carvalho M.F."/>
        </authorList>
    </citation>
    <scope>NUCLEOTIDE SEQUENCE [LARGE SCALE GENOMIC DNA]</scope>
    <source>
        <strain evidence="4 5">YIM65754</strain>
    </source>
</reference>
<dbReference type="Proteomes" id="UP001336020">
    <property type="component" value="Unassembled WGS sequence"/>
</dbReference>
<dbReference type="PROSITE" id="PS50943">
    <property type="entry name" value="HTH_CROC1"/>
    <property type="match status" value="1"/>
</dbReference>
<evidence type="ECO:0000259" key="3">
    <source>
        <dbReference type="PROSITE" id="PS50943"/>
    </source>
</evidence>
<accession>A0ABU7LCQ3</accession>
<evidence type="ECO:0000256" key="2">
    <source>
        <dbReference type="SAM" id="MobiDB-lite"/>
    </source>
</evidence>
<protein>
    <submittedName>
        <fullName evidence="4">Helix-turn-helix transcriptional regulator</fullName>
    </submittedName>
</protein>
<proteinExistence type="predicted"/>
<feature type="region of interest" description="Disordered" evidence="2">
    <location>
        <begin position="148"/>
        <end position="180"/>
    </location>
</feature>
<keyword evidence="5" id="KW-1185">Reference proteome</keyword>
<dbReference type="PANTHER" id="PTHR46797">
    <property type="entry name" value="HTH-TYPE TRANSCRIPTIONAL REGULATOR"/>
    <property type="match status" value="1"/>
</dbReference>
<organism evidence="4 5">
    <name type="scientific">Rhodococcus artemisiae</name>
    <dbReference type="NCBI Taxonomy" id="714159"/>
    <lineage>
        <taxon>Bacteria</taxon>
        <taxon>Bacillati</taxon>
        <taxon>Actinomycetota</taxon>
        <taxon>Actinomycetes</taxon>
        <taxon>Mycobacteriales</taxon>
        <taxon>Nocardiaceae</taxon>
        <taxon>Rhodococcus</taxon>
    </lineage>
</organism>
<gene>
    <name evidence="4" type="ORF">Q7514_17535</name>
</gene>